<evidence type="ECO:0000313" key="2">
    <source>
        <dbReference type="Proteomes" id="UP000299102"/>
    </source>
</evidence>
<dbReference type="EMBL" id="BGZK01000528">
    <property type="protein sequence ID" value="GBP48676.1"/>
    <property type="molecule type" value="Genomic_DNA"/>
</dbReference>
<accession>A0A4C1WBC1</accession>
<reference evidence="1 2" key="1">
    <citation type="journal article" date="2019" name="Commun. Biol.">
        <title>The bagworm genome reveals a unique fibroin gene that provides high tensile strength.</title>
        <authorList>
            <person name="Kono N."/>
            <person name="Nakamura H."/>
            <person name="Ohtoshi R."/>
            <person name="Tomita M."/>
            <person name="Numata K."/>
            <person name="Arakawa K."/>
        </authorList>
    </citation>
    <scope>NUCLEOTIDE SEQUENCE [LARGE SCALE GENOMIC DNA]</scope>
</reference>
<sequence length="244" mass="27893">MAVFAVTNANDEISQYQMGRYVSSNEAIWRIFSFAIHERYPTVVHLAVHLENGQRVYFNESNAADRAARPPSTTLTSFFTVCQTDDFARTLLYADMPRYYIWNASSKSFQRRKQGTPVEGHPNVFASDALGRIYTVHPNNDECYYLRLLLVNVRGPTSFKQLRTVNGQLCATYREACQLLHLLENDSHWDDTLKDSVISSSPHQIRTLFGIIISTCFPRIQKICGLSIEMTCLRMFCIVCAVKL</sequence>
<organism evidence="1 2">
    <name type="scientific">Eumeta variegata</name>
    <name type="common">Bagworm moth</name>
    <name type="synonym">Eumeta japonica</name>
    <dbReference type="NCBI Taxonomy" id="151549"/>
    <lineage>
        <taxon>Eukaryota</taxon>
        <taxon>Metazoa</taxon>
        <taxon>Ecdysozoa</taxon>
        <taxon>Arthropoda</taxon>
        <taxon>Hexapoda</taxon>
        <taxon>Insecta</taxon>
        <taxon>Pterygota</taxon>
        <taxon>Neoptera</taxon>
        <taxon>Endopterygota</taxon>
        <taxon>Lepidoptera</taxon>
        <taxon>Glossata</taxon>
        <taxon>Ditrysia</taxon>
        <taxon>Tineoidea</taxon>
        <taxon>Psychidae</taxon>
        <taxon>Oiketicinae</taxon>
        <taxon>Eumeta</taxon>
    </lineage>
</organism>
<keyword evidence="2" id="KW-1185">Reference proteome</keyword>
<dbReference type="STRING" id="151549.A0A4C1WBC1"/>
<protein>
    <submittedName>
        <fullName evidence="1">Uncharacterized protein</fullName>
    </submittedName>
</protein>
<dbReference type="OrthoDB" id="1728974at2759"/>
<dbReference type="Proteomes" id="UP000299102">
    <property type="component" value="Unassembled WGS sequence"/>
</dbReference>
<dbReference type="AlphaFoldDB" id="A0A4C1WBC1"/>
<evidence type="ECO:0000313" key="1">
    <source>
        <dbReference type="EMBL" id="GBP48676.1"/>
    </source>
</evidence>
<name>A0A4C1WBC1_EUMVA</name>
<comment type="caution">
    <text evidence="1">The sequence shown here is derived from an EMBL/GenBank/DDBJ whole genome shotgun (WGS) entry which is preliminary data.</text>
</comment>
<proteinExistence type="predicted"/>
<dbReference type="PANTHER" id="PTHR10492:SF57">
    <property type="entry name" value="ATP-DEPENDENT DNA HELICASE"/>
    <property type="match status" value="1"/>
</dbReference>
<gene>
    <name evidence="1" type="ORF">EVAR_103041_1</name>
</gene>
<dbReference type="PANTHER" id="PTHR10492">
    <property type="match status" value="1"/>
</dbReference>